<dbReference type="EMBL" id="LAZP02000169">
    <property type="protein sequence ID" value="PFH59847.1"/>
    <property type="molecule type" value="Genomic_DNA"/>
</dbReference>
<dbReference type="OrthoDB" id="9994905at2759"/>
<evidence type="ECO:0000313" key="3">
    <source>
        <dbReference type="EMBL" id="PFH59847.1"/>
    </source>
</evidence>
<reference evidence="3 4" key="2">
    <citation type="journal article" date="2017" name="Sci. Rep.">
        <title>Ant-infecting Ophiocordyceps genomes reveal a high diversity of potential behavioral manipulation genes and a possible major role for enterotoxins.</title>
        <authorList>
            <person name="de Bekker C."/>
            <person name="Ohm R.A."/>
            <person name="Evans H.C."/>
            <person name="Brachmann A."/>
            <person name="Hughes D.P."/>
        </authorList>
    </citation>
    <scope>NUCLEOTIDE SEQUENCE [LARGE SCALE GENOMIC DNA]</scope>
    <source>
        <strain evidence="3 4">SC16a</strain>
    </source>
</reference>
<feature type="compositionally biased region" description="Polar residues" evidence="1">
    <location>
        <begin position="616"/>
        <end position="638"/>
    </location>
</feature>
<feature type="compositionally biased region" description="Basic and acidic residues" evidence="1">
    <location>
        <begin position="555"/>
        <end position="578"/>
    </location>
</feature>
<gene>
    <name evidence="3" type="ORF">XA68_11796</name>
</gene>
<feature type="region of interest" description="Disordered" evidence="1">
    <location>
        <begin position="837"/>
        <end position="856"/>
    </location>
</feature>
<feature type="compositionally biased region" description="Polar residues" evidence="1">
    <location>
        <begin position="650"/>
        <end position="662"/>
    </location>
</feature>
<sequence>MAEARRLNGSNSTQNVHAHNAVRLPPSASSVSLAFPQSTSMHSLLAQASQVRSSGTWTTSSGELGLLSDTDEVEDRAIFVHEYNRLARKHGVRLLIVDDFSGDQQGHGVAKSPEKRGWLHRFLRSNPNNEQGALPAQITPPPCQLQLRHKRSVSDLAHMIRSRLEPPRVVCIQDMVRLSGKSMLYLPQDYAPCSLVLPTCLRATAQHLAQNAATRGLFRIPGSVKVVTTLFDHYCCPEPGGETIAGTVRSANLPLHMAFSVHDVASTFKKLLSALPGGILGSLSLFDALVAIHSQLNGEPEFPRTKQTKVRARLIALAVGTVKSQFRRELICAVVGLLSLIGRVAEVTPREDGDGRPLPTANLMGYSALGIVFGPLLVGDLLDQYAMKLATPTAGLLLLPFSPQKLRRERRRARADGKGAGPPTVNKIMVANDIAEMLIANWRDVVRQMRSLGAHHRKDPSLIHTRYNSTAPSASEPFTIKMPRDLDAVKARQTKDRDSPEPETPTMGLKRRRSRPVNTAAPPKLHHKASMQTLTPMMEEGSTDEASTRLEAASEQDKGKAADGKPGGEPEAVRDASHDQGQAKAPTDTCSGQSQVHLDCVPPRLSSRLKRGQDGSEMQTNMSYSTGGELADSSSIATRTEAARKRRQTKTSNQVDSNSIGSTPDYLYPPNNNGQSQPSHVTTEDETSSGQAAVGRQRGSSPPKSANIAGRLDSDLAEAFSPSQPDRGPACSPTEEKSLVTQAQGLKPHRKRPVRFIVRSPSHSDSSERLSKKGSVKAMAAMFEGQGLNLAKMSCPGHNGDADESGGRPDQAAPPCQCGQQALVDCCASDGLGPLIDEDDAGSREQEETDDSPSRHVFARQSLPALVPCPCSSLRAAQMLKTGPSLEKMGEQQHGKLTRSLSMPPLGCQALEEAAHTTGPCCSLSCQMHSLERKLSVREEEAAQLRRHIEAQGETEVGVLSEQLRTARRDTSIWRERANNAERRIKAFERFVARVRALKESMTAKEGDQLPTEKAFRPSPELRNTMGGDGAGSRRASLGRPTVGAEQMWAAVEELLRMEDEGCRDVPRMEEGGRT</sequence>
<dbReference type="SUPFAM" id="SSF48350">
    <property type="entry name" value="GTPase activation domain, GAP"/>
    <property type="match status" value="1"/>
</dbReference>
<dbReference type="PANTHER" id="PTHR45808">
    <property type="entry name" value="RHO GTPASE-ACTIVATING PROTEIN 68F"/>
    <property type="match status" value="1"/>
</dbReference>
<feature type="region of interest" description="Disordered" evidence="1">
    <location>
        <begin position="1003"/>
        <end position="1042"/>
    </location>
</feature>
<name>A0A2A9PG35_OPHUN</name>
<comment type="caution">
    <text evidence="3">The sequence shown here is derived from an EMBL/GenBank/DDBJ whole genome shotgun (WGS) entry which is preliminary data.</text>
</comment>
<feature type="domain" description="Rho-GAP" evidence="2">
    <location>
        <begin position="195"/>
        <end position="443"/>
    </location>
</feature>
<dbReference type="Pfam" id="PF00620">
    <property type="entry name" value="RhoGAP"/>
    <property type="match status" value="1"/>
</dbReference>
<evidence type="ECO:0000259" key="2">
    <source>
        <dbReference type="SMART" id="SM00324"/>
    </source>
</evidence>
<feature type="region of interest" description="Disordered" evidence="1">
    <location>
        <begin position="1"/>
        <end position="22"/>
    </location>
</feature>
<dbReference type="InterPro" id="IPR000198">
    <property type="entry name" value="RhoGAP_dom"/>
</dbReference>
<dbReference type="SMART" id="SM00324">
    <property type="entry name" value="RhoGAP"/>
    <property type="match status" value="1"/>
</dbReference>
<dbReference type="STRING" id="268505.A0A2A9PG35"/>
<feature type="region of interest" description="Disordered" evidence="1">
    <location>
        <begin position="463"/>
        <end position="773"/>
    </location>
</feature>
<feature type="compositionally biased region" description="Polar residues" evidence="1">
    <location>
        <begin position="670"/>
        <end position="681"/>
    </location>
</feature>
<organism evidence="3 4">
    <name type="scientific">Ophiocordyceps unilateralis</name>
    <name type="common">Zombie-ant fungus</name>
    <name type="synonym">Torrubia unilateralis</name>
    <dbReference type="NCBI Taxonomy" id="268505"/>
    <lineage>
        <taxon>Eukaryota</taxon>
        <taxon>Fungi</taxon>
        <taxon>Dikarya</taxon>
        <taxon>Ascomycota</taxon>
        <taxon>Pezizomycotina</taxon>
        <taxon>Sordariomycetes</taxon>
        <taxon>Hypocreomycetidae</taxon>
        <taxon>Hypocreales</taxon>
        <taxon>Ophiocordycipitaceae</taxon>
        <taxon>Ophiocordyceps</taxon>
    </lineage>
</organism>
<dbReference type="Proteomes" id="UP000037136">
    <property type="component" value="Unassembled WGS sequence"/>
</dbReference>
<evidence type="ECO:0000256" key="1">
    <source>
        <dbReference type="SAM" id="MobiDB-lite"/>
    </source>
</evidence>
<accession>A0A2A9PG35</accession>
<feature type="region of interest" description="Disordered" evidence="1">
    <location>
        <begin position="795"/>
        <end position="815"/>
    </location>
</feature>
<dbReference type="Gene3D" id="1.10.555.10">
    <property type="entry name" value="Rho GTPase activation protein"/>
    <property type="match status" value="1"/>
</dbReference>
<feature type="compositionally biased region" description="Polar residues" evidence="1">
    <location>
        <begin position="8"/>
        <end position="17"/>
    </location>
</feature>
<protein>
    <recommendedName>
        <fullName evidence="2">Rho-GAP domain-containing protein</fullName>
    </recommendedName>
</protein>
<dbReference type="AlphaFoldDB" id="A0A2A9PG35"/>
<proteinExistence type="predicted"/>
<dbReference type="GO" id="GO:0007165">
    <property type="term" value="P:signal transduction"/>
    <property type="evidence" value="ECO:0007669"/>
    <property type="project" value="InterPro"/>
</dbReference>
<dbReference type="CDD" id="cd00159">
    <property type="entry name" value="RhoGAP"/>
    <property type="match status" value="1"/>
</dbReference>
<dbReference type="InterPro" id="IPR008936">
    <property type="entry name" value="Rho_GTPase_activation_prot"/>
</dbReference>
<keyword evidence="4" id="KW-1185">Reference proteome</keyword>
<feature type="compositionally biased region" description="Basic and acidic residues" evidence="1">
    <location>
        <begin position="482"/>
        <end position="500"/>
    </location>
</feature>
<evidence type="ECO:0000313" key="4">
    <source>
        <dbReference type="Proteomes" id="UP000037136"/>
    </source>
</evidence>
<reference evidence="3 4" key="1">
    <citation type="journal article" date="2015" name="BMC Genomics">
        <title>Gene expression during zombie ant biting behavior reflects the complexity underlying fungal parasitic behavioral manipulation.</title>
        <authorList>
            <person name="de Bekker C."/>
            <person name="Ohm R.A."/>
            <person name="Loreto R.G."/>
            <person name="Sebastian A."/>
            <person name="Albert I."/>
            <person name="Merrow M."/>
            <person name="Brachmann A."/>
            <person name="Hughes D.P."/>
        </authorList>
    </citation>
    <scope>NUCLEOTIDE SEQUENCE [LARGE SCALE GENOMIC DNA]</scope>
    <source>
        <strain evidence="3 4">SC16a</strain>
    </source>
</reference>